<accession>A0A5N5UJK8</accession>
<dbReference type="SUPFAM" id="SSF103473">
    <property type="entry name" value="MFS general substrate transporter"/>
    <property type="match status" value="1"/>
</dbReference>
<dbReference type="InterPro" id="IPR036259">
    <property type="entry name" value="MFS_trans_sf"/>
</dbReference>
<feature type="transmembrane region" description="Helical" evidence="1">
    <location>
        <begin position="79"/>
        <end position="96"/>
    </location>
</feature>
<evidence type="ECO:0000256" key="1">
    <source>
        <dbReference type="SAM" id="Phobius"/>
    </source>
</evidence>
<name>A0A5N5UJK8_9EURY</name>
<accession>A0A5N5U768</accession>
<evidence type="ECO:0000259" key="2">
    <source>
        <dbReference type="PROSITE" id="PS50850"/>
    </source>
</evidence>
<dbReference type="PANTHER" id="PTHR23518">
    <property type="entry name" value="C-METHYLTRANSFERASE"/>
    <property type="match status" value="1"/>
</dbReference>
<feature type="transmembrane region" description="Helical" evidence="1">
    <location>
        <begin position="43"/>
        <end position="67"/>
    </location>
</feature>
<dbReference type="OrthoDB" id="214271at2157"/>
<dbReference type="EMBL" id="QKKZ01000003">
    <property type="protein sequence ID" value="KAB7514035.1"/>
    <property type="molecule type" value="Genomic_DNA"/>
</dbReference>
<evidence type="ECO:0000313" key="5">
    <source>
        <dbReference type="EMBL" id="KAB7518651.1"/>
    </source>
</evidence>
<dbReference type="Gene3D" id="1.20.1250.20">
    <property type="entry name" value="MFS general substrate transporter like domains"/>
    <property type="match status" value="2"/>
</dbReference>
<evidence type="ECO:0000313" key="4">
    <source>
        <dbReference type="EMBL" id="KAB7514433.1"/>
    </source>
</evidence>
<feature type="transmembrane region" description="Helical" evidence="1">
    <location>
        <begin position="310"/>
        <end position="336"/>
    </location>
</feature>
<dbReference type="AlphaFoldDB" id="A0A5N5UJK8"/>
<keyword evidence="8" id="KW-1185">Reference proteome</keyword>
<keyword evidence="1" id="KW-1133">Transmembrane helix</keyword>
<evidence type="ECO:0000313" key="6">
    <source>
        <dbReference type="Proteomes" id="UP000326207"/>
    </source>
</evidence>
<dbReference type="Pfam" id="PF07690">
    <property type="entry name" value="MFS_1"/>
    <property type="match status" value="1"/>
</dbReference>
<feature type="transmembrane region" description="Helical" evidence="1">
    <location>
        <begin position="108"/>
        <end position="138"/>
    </location>
</feature>
<feature type="transmembrane region" description="Helical" evidence="1">
    <location>
        <begin position="187"/>
        <end position="216"/>
    </location>
</feature>
<proteinExistence type="predicted"/>
<dbReference type="PANTHER" id="PTHR23518:SF2">
    <property type="entry name" value="MAJOR FACILITATOR SUPERFAMILY TRANSPORTER"/>
    <property type="match status" value="1"/>
</dbReference>
<dbReference type="EMBL" id="QJOW01000004">
    <property type="protein sequence ID" value="KAB7514433.1"/>
    <property type="molecule type" value="Genomic_DNA"/>
</dbReference>
<accession>A0A5N5U645</accession>
<dbReference type="InterPro" id="IPR011701">
    <property type="entry name" value="MFS"/>
</dbReference>
<dbReference type="PROSITE" id="PS50850">
    <property type="entry name" value="MFS"/>
    <property type="match status" value="1"/>
</dbReference>
<dbReference type="Proteomes" id="UP000326207">
    <property type="component" value="Unassembled WGS sequence"/>
</dbReference>
<dbReference type="CDD" id="cd17325">
    <property type="entry name" value="MFS_MdtG_SLC18_like"/>
    <property type="match status" value="1"/>
</dbReference>
<reference evidence="6 7" key="1">
    <citation type="submission" date="2019-10" db="EMBL/GenBank/DDBJ databases">
        <title>Unraveling microbial dark matter from salterns through culturing: the case of the genus Halosegnis.</title>
        <authorList>
            <person name="Duran-Viseras A."/>
            <person name="Andrei A.-S."/>
            <person name="Vera-Gargallo B."/>
            <person name="Ghai R."/>
            <person name="Sanchez-Porro C."/>
            <person name="Ventosa A."/>
        </authorList>
    </citation>
    <scope>NUCLEOTIDE SEQUENCE [LARGE SCALE GENOMIC DNA]</scope>
    <source>
        <strain evidence="4 7">F17-44</strain>
        <strain evidence="3 8">F18-79</strain>
        <strain evidence="5 6">F19-13</strain>
    </source>
</reference>
<organism evidence="5 6">
    <name type="scientific">Halosegnis rubeus</name>
    <dbReference type="NCBI Taxonomy" id="2212850"/>
    <lineage>
        <taxon>Archaea</taxon>
        <taxon>Methanobacteriati</taxon>
        <taxon>Methanobacteriota</taxon>
        <taxon>Stenosarchaea group</taxon>
        <taxon>Halobacteria</taxon>
        <taxon>Halobacteriales</taxon>
        <taxon>Natronomonadaceae</taxon>
        <taxon>Halosegnis</taxon>
    </lineage>
</organism>
<dbReference type="Proteomes" id="UP000326865">
    <property type="component" value="Unassembled WGS sequence"/>
</dbReference>
<sequence>MTATATTSWSSASSSESQRVFCGCRVSVSTVGSSLRVFRDPEFLAMSGTAFARAQAYSTVAIALALYAGIFDVSSTVEGLFGTAFALVQLIIVLPLGRAIDTGNAKRWLLFGLGLNVAVFFGFMAISNVAGVIVMRVFQGVAASILWLTGSTVIGEISGEDEQGLWLGTYNQVGAFSSLFGDLVGGAILAVFGFTAAYSVLAGVTLGAGVLVYAVLRDNPGGKKDAEEATGRETLESLLSLPTVRALVGFRFGLSFGKMAVITFLPIYAHTEFGMNPFVVGGLLAGGKLTKALTQGYVGNLTDQWGNKHLFIATGAMLYAAGALLIPLAGFARGVVPSVTLTLPDVANAPTGGIDLPPAFFVLSGAYMVCGIADSIRLPASMAMFVEEGEKFDAVGGAFSLRSVAWKVGQVIGPVTVGYVWDAASVGFAFGLAATLIVAATAVFLVVYETTSPSPEPTVGD</sequence>
<evidence type="ECO:0000313" key="3">
    <source>
        <dbReference type="EMBL" id="KAB7514035.1"/>
    </source>
</evidence>
<dbReference type="GO" id="GO:0022857">
    <property type="term" value="F:transmembrane transporter activity"/>
    <property type="evidence" value="ECO:0007669"/>
    <property type="project" value="InterPro"/>
</dbReference>
<keyword evidence="1" id="KW-0472">Membrane</keyword>
<comment type="caution">
    <text evidence="5">The sequence shown here is derived from an EMBL/GenBank/DDBJ whole genome shotgun (WGS) entry which is preliminary data.</text>
</comment>
<dbReference type="InterPro" id="IPR020846">
    <property type="entry name" value="MFS_dom"/>
</dbReference>
<gene>
    <name evidence="3" type="ORF">DM867_09680</name>
    <name evidence="4" type="ORF">DMP03_11315</name>
    <name evidence="5" type="ORF">DP108_05595</name>
</gene>
<dbReference type="Proteomes" id="UP000326302">
    <property type="component" value="Unassembled WGS sequence"/>
</dbReference>
<dbReference type="EMBL" id="QMDY01000003">
    <property type="protein sequence ID" value="KAB7518651.1"/>
    <property type="molecule type" value="Genomic_DNA"/>
</dbReference>
<evidence type="ECO:0000313" key="8">
    <source>
        <dbReference type="Proteomes" id="UP000326865"/>
    </source>
</evidence>
<protein>
    <submittedName>
        <fullName evidence="5">MFS transporter</fullName>
    </submittedName>
</protein>
<feature type="transmembrane region" description="Helical" evidence="1">
    <location>
        <begin position="426"/>
        <end position="448"/>
    </location>
</feature>
<feature type="domain" description="Major facilitator superfamily (MFS) profile" evidence="2">
    <location>
        <begin position="42"/>
        <end position="452"/>
    </location>
</feature>
<evidence type="ECO:0000313" key="7">
    <source>
        <dbReference type="Proteomes" id="UP000326302"/>
    </source>
</evidence>
<keyword evidence="1" id="KW-0812">Transmembrane</keyword>